<organism evidence="1 2">
    <name type="scientific">Chryseobacterium wanjuense</name>
    <dbReference type="NCBI Taxonomy" id="356305"/>
    <lineage>
        <taxon>Bacteria</taxon>
        <taxon>Pseudomonadati</taxon>
        <taxon>Bacteroidota</taxon>
        <taxon>Flavobacteriia</taxon>
        <taxon>Flavobacteriales</taxon>
        <taxon>Weeksellaceae</taxon>
        <taxon>Chryseobacterium group</taxon>
        <taxon>Chryseobacterium</taxon>
    </lineage>
</organism>
<accession>A0A1I0P6I1</accession>
<protein>
    <submittedName>
        <fullName evidence="1">Uncharacterized protein</fullName>
    </submittedName>
</protein>
<dbReference type="OrthoDB" id="1340656at2"/>
<dbReference type="RefSeq" id="WP_089790929.1">
    <property type="nucleotide sequence ID" value="NZ_FOIU01000001.1"/>
</dbReference>
<reference evidence="2" key="1">
    <citation type="submission" date="2016-10" db="EMBL/GenBank/DDBJ databases">
        <authorList>
            <person name="Varghese N."/>
            <person name="Submissions S."/>
        </authorList>
    </citation>
    <scope>NUCLEOTIDE SEQUENCE [LARGE SCALE GENOMIC DNA]</scope>
    <source>
        <strain evidence="2">DSM 17724</strain>
    </source>
</reference>
<name>A0A1I0P6I1_9FLAO</name>
<keyword evidence="2" id="KW-1185">Reference proteome</keyword>
<evidence type="ECO:0000313" key="2">
    <source>
        <dbReference type="Proteomes" id="UP000199469"/>
    </source>
</evidence>
<sequence length="252" mass="25863">MRKNVSILMFIASGIFLLIHAQVGISNSNPQGTFHVDGAKDNPAVGVPTIAEQANDVVVTSTGRVGVGTTLPTEMLDIVGRGRIRTMDMVAGTNAVTPVYTDSNGVLVKASPSAAYGAVLSSFAGNVASGATATLITGIPDGSFYKAVVIVGDGCGNATVAEYYVINSSASSLFSINGLGGNQGSGNTDKSPKFTQISRYTITTAWTDVVGCADGGNPTALNYTLTMPAVGTINVINNGNVTRGYQIVLTRF</sequence>
<evidence type="ECO:0000313" key="1">
    <source>
        <dbReference type="EMBL" id="SEW09688.1"/>
    </source>
</evidence>
<gene>
    <name evidence="1" type="ORF">SAMN05421841_1010</name>
</gene>
<dbReference type="AlphaFoldDB" id="A0A1I0P6I1"/>
<dbReference type="Proteomes" id="UP000199469">
    <property type="component" value="Unassembled WGS sequence"/>
</dbReference>
<dbReference type="EMBL" id="FOIU01000001">
    <property type="protein sequence ID" value="SEW09688.1"/>
    <property type="molecule type" value="Genomic_DNA"/>
</dbReference>
<dbReference type="STRING" id="356305.SAMN05421841_1010"/>
<proteinExistence type="predicted"/>